<dbReference type="EMBL" id="MTKT01002495">
    <property type="protein sequence ID" value="OWM78434.1"/>
    <property type="molecule type" value="Genomic_DNA"/>
</dbReference>
<feature type="region of interest" description="Disordered" evidence="5">
    <location>
        <begin position="31"/>
        <end position="50"/>
    </location>
</feature>
<feature type="region of interest" description="Disordered" evidence="5">
    <location>
        <begin position="177"/>
        <end position="200"/>
    </location>
</feature>
<reference evidence="8" key="1">
    <citation type="journal article" date="2017" name="Plant J.">
        <title>The pomegranate (Punica granatum L.) genome and the genomics of punicalagin biosynthesis.</title>
        <authorList>
            <person name="Qin G."/>
            <person name="Xu C."/>
            <person name="Ming R."/>
            <person name="Tang H."/>
            <person name="Guyot R."/>
            <person name="Kramer E.M."/>
            <person name="Hu Y."/>
            <person name="Yi X."/>
            <person name="Qi Y."/>
            <person name="Xu X."/>
            <person name="Gao Z."/>
            <person name="Pan H."/>
            <person name="Jian J."/>
            <person name="Tian Y."/>
            <person name="Yue Z."/>
            <person name="Xu Y."/>
        </authorList>
    </citation>
    <scope>NUCLEOTIDE SEQUENCE [LARGE SCALE GENOMIC DNA]</scope>
    <source>
        <strain evidence="8">cv. Dabenzi</strain>
    </source>
</reference>
<keyword evidence="4" id="KW-0539">Nucleus</keyword>
<proteinExistence type="predicted"/>
<sequence>MSSWRTMYMYDHVLQMEHSFAEELYSDSLQLSKGQQVPTSTDNASDGDDVWEEDASLWDDSEERLDNSSDLDREWQRRREQFFTIGYRDGLLAGKEASAQEGFNIGYKQSVPVGCNWGLVRGVTSALAFLPDGLKEKLIEGQEKRDKYRHLHESVHSLSTSDALKLFSAEIISNRKTQHDEESKAIHKVSSPHQSSEPSQIGAYVGELKELLGRSPAIEVHLDVLGSSTP</sequence>
<protein>
    <recommendedName>
        <fullName evidence="6">Essential protein Yae1 N-terminal domain-containing protein</fullName>
    </recommendedName>
</protein>
<comment type="subcellular location">
    <subcellularLocation>
        <location evidence="2">Cytoplasm</location>
    </subcellularLocation>
    <subcellularLocation>
        <location evidence="1">Nucleus</location>
    </subcellularLocation>
</comment>
<dbReference type="Pfam" id="PF09811">
    <property type="entry name" value="Yae1_N"/>
    <property type="match status" value="1"/>
</dbReference>
<keyword evidence="3" id="KW-0963">Cytoplasm</keyword>
<dbReference type="GO" id="GO:0005634">
    <property type="term" value="C:nucleus"/>
    <property type="evidence" value="ECO:0007669"/>
    <property type="project" value="UniProtKB-SubCell"/>
</dbReference>
<evidence type="ECO:0000256" key="5">
    <source>
        <dbReference type="SAM" id="MobiDB-lite"/>
    </source>
</evidence>
<evidence type="ECO:0000259" key="6">
    <source>
        <dbReference type="Pfam" id="PF09811"/>
    </source>
</evidence>
<gene>
    <name evidence="7" type="ORF">CDL15_Pgr016158</name>
</gene>
<comment type="caution">
    <text evidence="7">The sequence shown here is derived from an EMBL/GenBank/DDBJ whole genome shotgun (WGS) entry which is preliminary data.</text>
</comment>
<evidence type="ECO:0000256" key="3">
    <source>
        <dbReference type="ARBA" id="ARBA00022490"/>
    </source>
</evidence>
<organism evidence="7 8">
    <name type="scientific">Punica granatum</name>
    <name type="common">Pomegranate</name>
    <dbReference type="NCBI Taxonomy" id="22663"/>
    <lineage>
        <taxon>Eukaryota</taxon>
        <taxon>Viridiplantae</taxon>
        <taxon>Streptophyta</taxon>
        <taxon>Embryophyta</taxon>
        <taxon>Tracheophyta</taxon>
        <taxon>Spermatophyta</taxon>
        <taxon>Magnoliopsida</taxon>
        <taxon>eudicotyledons</taxon>
        <taxon>Gunneridae</taxon>
        <taxon>Pentapetalae</taxon>
        <taxon>rosids</taxon>
        <taxon>malvids</taxon>
        <taxon>Myrtales</taxon>
        <taxon>Lythraceae</taxon>
        <taxon>Punica</taxon>
    </lineage>
</organism>
<feature type="compositionally biased region" description="Polar residues" evidence="5">
    <location>
        <begin position="31"/>
        <end position="44"/>
    </location>
</feature>
<feature type="domain" description="Essential protein Yae1 N-terminal" evidence="6">
    <location>
        <begin position="86"/>
        <end position="123"/>
    </location>
</feature>
<dbReference type="Proteomes" id="UP000197138">
    <property type="component" value="Unassembled WGS sequence"/>
</dbReference>
<dbReference type="GO" id="GO:0005737">
    <property type="term" value="C:cytoplasm"/>
    <property type="evidence" value="ECO:0007669"/>
    <property type="project" value="UniProtKB-SubCell"/>
</dbReference>
<evidence type="ECO:0000256" key="1">
    <source>
        <dbReference type="ARBA" id="ARBA00004123"/>
    </source>
</evidence>
<evidence type="ECO:0000313" key="7">
    <source>
        <dbReference type="EMBL" id="OWM78434.1"/>
    </source>
</evidence>
<dbReference type="AlphaFoldDB" id="A0A218X0D1"/>
<accession>A0A218X0D1</accession>
<evidence type="ECO:0000313" key="8">
    <source>
        <dbReference type="Proteomes" id="UP000197138"/>
    </source>
</evidence>
<dbReference type="PANTHER" id="PTHR18829:SF0">
    <property type="entry name" value="PROTEIN YAE1 HOMOLOG"/>
    <property type="match status" value="1"/>
</dbReference>
<dbReference type="InterPro" id="IPR019191">
    <property type="entry name" value="Essential_protein_Yae1_N"/>
</dbReference>
<evidence type="ECO:0000256" key="2">
    <source>
        <dbReference type="ARBA" id="ARBA00004496"/>
    </source>
</evidence>
<name>A0A218X0D1_PUNGR</name>
<evidence type="ECO:0000256" key="4">
    <source>
        <dbReference type="ARBA" id="ARBA00023242"/>
    </source>
</evidence>
<dbReference type="InterPro" id="IPR038881">
    <property type="entry name" value="Yae1-like"/>
</dbReference>
<dbReference type="PANTHER" id="PTHR18829">
    <property type="entry name" value="PROTEIN YAE1 HOMOLOG"/>
    <property type="match status" value="1"/>
</dbReference>